<dbReference type="PROSITE" id="PS50928">
    <property type="entry name" value="ABC_TM1"/>
    <property type="match status" value="1"/>
</dbReference>
<keyword evidence="3" id="KW-1003">Cell membrane</keyword>
<evidence type="ECO:0000259" key="8">
    <source>
        <dbReference type="PROSITE" id="PS50928"/>
    </source>
</evidence>
<feature type="transmembrane region" description="Helical" evidence="7">
    <location>
        <begin position="199"/>
        <end position="220"/>
    </location>
</feature>
<feature type="transmembrane region" description="Helical" evidence="7">
    <location>
        <begin position="39"/>
        <end position="60"/>
    </location>
</feature>
<dbReference type="OrthoDB" id="195548at2157"/>
<dbReference type="SUPFAM" id="SSF161098">
    <property type="entry name" value="MetI-like"/>
    <property type="match status" value="1"/>
</dbReference>
<evidence type="ECO:0000256" key="5">
    <source>
        <dbReference type="ARBA" id="ARBA00022989"/>
    </source>
</evidence>
<feature type="transmembrane region" description="Helical" evidence="7">
    <location>
        <begin position="149"/>
        <end position="170"/>
    </location>
</feature>
<feature type="transmembrane region" description="Helical" evidence="7">
    <location>
        <begin position="299"/>
        <end position="322"/>
    </location>
</feature>
<evidence type="ECO:0000256" key="3">
    <source>
        <dbReference type="ARBA" id="ARBA00022475"/>
    </source>
</evidence>
<dbReference type="InterPro" id="IPR035906">
    <property type="entry name" value="MetI-like_sf"/>
</dbReference>
<dbReference type="PANTHER" id="PTHR43005:SF1">
    <property type="entry name" value="SPERMIDINE_PUTRESCINE TRANSPORT SYSTEM PERMEASE PROTEIN"/>
    <property type="match status" value="1"/>
</dbReference>
<dbReference type="PANTHER" id="PTHR43005">
    <property type="entry name" value="BLR7065 PROTEIN"/>
    <property type="match status" value="1"/>
</dbReference>
<dbReference type="Pfam" id="PF00528">
    <property type="entry name" value="BPD_transp_1"/>
    <property type="match status" value="1"/>
</dbReference>
<evidence type="ECO:0000256" key="7">
    <source>
        <dbReference type="RuleBase" id="RU363032"/>
    </source>
</evidence>
<reference evidence="9 10" key="1">
    <citation type="submission" date="2018-09" db="EMBL/GenBank/DDBJ databases">
        <title>Genomic Encyclopedia of Archaeal and Bacterial Type Strains, Phase II (KMG-II): from individual species to whole genera.</title>
        <authorList>
            <person name="Goeker M."/>
        </authorList>
    </citation>
    <scope>NUCLEOTIDE SEQUENCE [LARGE SCALE GENOMIC DNA]</scope>
    <source>
        <strain evidence="9 10">DSM 13151</strain>
    </source>
</reference>
<name>A0A3R7DB40_9EURY</name>
<keyword evidence="4 7" id="KW-0812">Transmembrane</keyword>
<dbReference type="AlphaFoldDB" id="A0A3R7DB40"/>
<dbReference type="CDD" id="cd06261">
    <property type="entry name" value="TM_PBP2"/>
    <property type="match status" value="1"/>
</dbReference>
<evidence type="ECO:0000313" key="10">
    <source>
        <dbReference type="Proteomes" id="UP000283805"/>
    </source>
</evidence>
<comment type="subcellular location">
    <subcellularLocation>
        <location evidence="1 7">Cell membrane</location>
        <topology evidence="1 7">Multi-pass membrane protein</topology>
    </subcellularLocation>
</comment>
<evidence type="ECO:0000256" key="1">
    <source>
        <dbReference type="ARBA" id="ARBA00004651"/>
    </source>
</evidence>
<evidence type="ECO:0000256" key="2">
    <source>
        <dbReference type="ARBA" id="ARBA00022448"/>
    </source>
</evidence>
<proteinExistence type="inferred from homology"/>
<keyword evidence="10" id="KW-1185">Reference proteome</keyword>
<dbReference type="Proteomes" id="UP000283805">
    <property type="component" value="Unassembled WGS sequence"/>
</dbReference>
<keyword evidence="2 7" id="KW-0813">Transport</keyword>
<feature type="transmembrane region" description="Helical" evidence="7">
    <location>
        <begin position="247"/>
        <end position="266"/>
    </location>
</feature>
<evidence type="ECO:0000256" key="6">
    <source>
        <dbReference type="ARBA" id="ARBA00023136"/>
    </source>
</evidence>
<protein>
    <submittedName>
        <fullName evidence="9">Multiple sugar transport system permease protein</fullName>
    </submittedName>
</protein>
<feature type="domain" description="ABC transmembrane type-1" evidence="8">
    <location>
        <begin position="112"/>
        <end position="320"/>
    </location>
</feature>
<keyword evidence="5 7" id="KW-1133">Transmembrane helix</keyword>
<dbReference type="RefSeq" id="WP_120246314.1">
    <property type="nucleotide sequence ID" value="NZ_RAPO01000004.1"/>
</dbReference>
<sequence>MSAEDSTTASRVETSTSRSRYRVDRTVLNWLERRSDTQFVYMMLLPVFALLGTMAIWPLLYTGNISLHADNIAGANPVGEFVGLENYVEILTGQANLQRPFFSLSSPFTSAVPVTLIYTVSAVAVETVLGFAMALILNKEFRGRRWARVALILPWAVPIVIQGMIFYLMFQPSIGFAVGPLNDLGLISTTPLANSRDGLFVAVIADIWKQSAFMALLILAGLQSIDRSLYDVAEVAGASRIQQFRTITLPLVLPALLVALLFRTIGALKVYGLVESTAGCNTVPTLSCLVIDLWSGNRYGSAAAVAFIIAALIGVLLLGYLVQIRQQENGGR</sequence>
<dbReference type="EMBL" id="RAPO01000004">
    <property type="protein sequence ID" value="RKD89165.1"/>
    <property type="molecule type" value="Genomic_DNA"/>
</dbReference>
<accession>A0A3R7DB40</accession>
<organism evidence="9 10">
    <name type="scientific">Halopiger aswanensis</name>
    <dbReference type="NCBI Taxonomy" id="148449"/>
    <lineage>
        <taxon>Archaea</taxon>
        <taxon>Methanobacteriati</taxon>
        <taxon>Methanobacteriota</taxon>
        <taxon>Stenosarchaea group</taxon>
        <taxon>Halobacteria</taxon>
        <taxon>Halobacteriales</taxon>
        <taxon>Natrialbaceae</taxon>
        <taxon>Halopiger</taxon>
    </lineage>
</organism>
<dbReference type="GO" id="GO:0055085">
    <property type="term" value="P:transmembrane transport"/>
    <property type="evidence" value="ECO:0007669"/>
    <property type="project" value="InterPro"/>
</dbReference>
<evidence type="ECO:0000313" key="9">
    <source>
        <dbReference type="EMBL" id="RKD89165.1"/>
    </source>
</evidence>
<comment type="similarity">
    <text evidence="7">Belongs to the binding-protein-dependent transport system permease family.</text>
</comment>
<evidence type="ECO:0000256" key="4">
    <source>
        <dbReference type="ARBA" id="ARBA00022692"/>
    </source>
</evidence>
<gene>
    <name evidence="9" type="ORF">ATJ93_3991</name>
</gene>
<feature type="transmembrane region" description="Helical" evidence="7">
    <location>
        <begin position="116"/>
        <end position="137"/>
    </location>
</feature>
<dbReference type="GO" id="GO:0005886">
    <property type="term" value="C:plasma membrane"/>
    <property type="evidence" value="ECO:0007669"/>
    <property type="project" value="UniProtKB-SubCell"/>
</dbReference>
<keyword evidence="9" id="KW-0762">Sugar transport</keyword>
<comment type="caution">
    <text evidence="9">The sequence shown here is derived from an EMBL/GenBank/DDBJ whole genome shotgun (WGS) entry which is preliminary data.</text>
</comment>
<keyword evidence="6 7" id="KW-0472">Membrane</keyword>
<dbReference type="Gene3D" id="1.10.3720.10">
    <property type="entry name" value="MetI-like"/>
    <property type="match status" value="1"/>
</dbReference>
<dbReference type="InterPro" id="IPR000515">
    <property type="entry name" value="MetI-like"/>
</dbReference>